<accession>A0A8S9IJ15</accession>
<evidence type="ECO:0000313" key="3">
    <source>
        <dbReference type="EMBL" id="KAF2605598.1"/>
    </source>
</evidence>
<comment type="similarity">
    <text evidence="1">Belongs to the 'GDSL' lipolytic enzyme family.</text>
</comment>
<organism evidence="2 4">
    <name type="scientific">Brassica cretica</name>
    <name type="common">Mustard</name>
    <dbReference type="NCBI Taxonomy" id="69181"/>
    <lineage>
        <taxon>Eukaryota</taxon>
        <taxon>Viridiplantae</taxon>
        <taxon>Streptophyta</taxon>
        <taxon>Embryophyta</taxon>
        <taxon>Tracheophyta</taxon>
        <taxon>Spermatophyta</taxon>
        <taxon>Magnoliopsida</taxon>
        <taxon>eudicotyledons</taxon>
        <taxon>Gunneridae</taxon>
        <taxon>Pentapetalae</taxon>
        <taxon>rosids</taxon>
        <taxon>malvids</taxon>
        <taxon>Brassicales</taxon>
        <taxon>Brassicaceae</taxon>
        <taxon>Brassiceae</taxon>
        <taxon>Brassica</taxon>
    </lineage>
</organism>
<evidence type="ECO:0008006" key="5">
    <source>
        <dbReference type="Google" id="ProtNLM"/>
    </source>
</evidence>
<comment type="caution">
    <text evidence="2">The sequence shown here is derived from an EMBL/GenBank/DDBJ whole genome shotgun (WGS) entry which is preliminary data.</text>
</comment>
<dbReference type="GO" id="GO:0016788">
    <property type="term" value="F:hydrolase activity, acting on ester bonds"/>
    <property type="evidence" value="ECO:0007669"/>
    <property type="project" value="InterPro"/>
</dbReference>
<reference evidence="2" key="1">
    <citation type="submission" date="2019-12" db="EMBL/GenBank/DDBJ databases">
        <title>Genome sequencing and annotation of Brassica cretica.</title>
        <authorList>
            <person name="Studholme D.J."/>
            <person name="Sarris P.F."/>
        </authorList>
    </citation>
    <scope>NUCLEOTIDE SEQUENCE</scope>
    <source>
        <strain evidence="2">PFS-001/15</strain>
        <strain evidence="3">PFS-102/07</strain>
        <tissue evidence="2">Leaf</tissue>
    </source>
</reference>
<dbReference type="SUPFAM" id="SSF52266">
    <property type="entry name" value="SGNH hydrolase"/>
    <property type="match status" value="1"/>
</dbReference>
<dbReference type="EMBL" id="QGKY02000094">
    <property type="protein sequence ID" value="KAF2605598.1"/>
    <property type="molecule type" value="Genomic_DNA"/>
</dbReference>
<sequence>MRPKIVLFGDSITEESFGNGGWGASLADLLRRKCRPCAKANEGLRHQDLLNIWGAKTEQVFLVWLSLACIFVPHVLCSNYTF</sequence>
<protein>
    <recommendedName>
        <fullName evidence="5">SGNH hydrolase-type esterase domain-containing protein</fullName>
    </recommendedName>
</protein>
<dbReference type="AlphaFoldDB" id="A0A8S9IJ15"/>
<gene>
    <name evidence="2" type="ORF">F2Q68_00027527</name>
    <name evidence="3" type="ORF">F2Q70_00027938</name>
</gene>
<name>A0A8S9IJ15_BRACR</name>
<proteinExistence type="inferred from homology"/>
<dbReference type="Pfam" id="PF00657">
    <property type="entry name" value="Lipase_GDSL"/>
    <property type="match status" value="1"/>
</dbReference>
<dbReference type="EMBL" id="QGKW02001911">
    <property type="protein sequence ID" value="KAF2569754.1"/>
    <property type="molecule type" value="Genomic_DNA"/>
</dbReference>
<dbReference type="Gene3D" id="3.40.50.1110">
    <property type="entry name" value="SGNH hydrolase"/>
    <property type="match status" value="1"/>
</dbReference>
<dbReference type="Proteomes" id="UP000712281">
    <property type="component" value="Unassembled WGS sequence"/>
</dbReference>
<evidence type="ECO:0000313" key="4">
    <source>
        <dbReference type="Proteomes" id="UP000712281"/>
    </source>
</evidence>
<evidence type="ECO:0000313" key="2">
    <source>
        <dbReference type="EMBL" id="KAF2569754.1"/>
    </source>
</evidence>
<dbReference type="InterPro" id="IPR001087">
    <property type="entry name" value="GDSL"/>
</dbReference>
<dbReference type="InterPro" id="IPR036514">
    <property type="entry name" value="SGNH_hydro_sf"/>
</dbReference>
<evidence type="ECO:0000256" key="1">
    <source>
        <dbReference type="ARBA" id="ARBA00008668"/>
    </source>
</evidence>